<dbReference type="InterPro" id="IPR006224">
    <property type="entry name" value="PsdUridine_synth_RluA-like_CS"/>
</dbReference>
<keyword evidence="3 6" id="KW-0694">RNA-binding</keyword>
<dbReference type="InterPro" id="IPR002942">
    <property type="entry name" value="S4_RNA-bd"/>
</dbReference>
<evidence type="ECO:0000259" key="8">
    <source>
        <dbReference type="SMART" id="SM00363"/>
    </source>
</evidence>
<proteinExistence type="inferred from homology"/>
<dbReference type="PANTHER" id="PTHR21600">
    <property type="entry name" value="MITOCHONDRIAL RNA PSEUDOURIDINE SYNTHASE"/>
    <property type="match status" value="1"/>
</dbReference>
<dbReference type="Pfam" id="PF01479">
    <property type="entry name" value="S4"/>
    <property type="match status" value="1"/>
</dbReference>
<dbReference type="InterPro" id="IPR020103">
    <property type="entry name" value="PsdUridine_synth_cat_dom_sf"/>
</dbReference>
<dbReference type="STRING" id="1796616.A4V09_06830"/>
<evidence type="ECO:0000256" key="2">
    <source>
        <dbReference type="ARBA" id="ARBA00010876"/>
    </source>
</evidence>
<sequence length="304" mass="34254">MKKICLFVDPSLAGERIDKYLALELADYSRSFLQKQLKEGNVTVGDRPVKSSYQLSEDEEICVFIPDNREPDILPEDIPLSVLYEDEHLLVVDKPKGMVVHPSAGHYSGTLVNALLYHCRGNLSGINGVLRPGIVHRIDKDTTGALLVCKTDLAHRDLAQQLKDHSITRRYRAIVHGNLTKDEGVVEGPIGRHPTERKKMAVNQKNGKPAVTHYKVQERFGNYTYVECRLETGRTHQIRVHMSSIGHPLLGDMVYGPKKCPVPGLEGQTLHAMILGFIHPATKEYLEFSAPLPEYFEKLLIKFR</sequence>
<dbReference type="GO" id="GO:0003723">
    <property type="term" value="F:RNA binding"/>
    <property type="evidence" value="ECO:0007669"/>
    <property type="project" value="UniProtKB-KW"/>
</dbReference>
<dbReference type="CDD" id="cd02869">
    <property type="entry name" value="PseudoU_synth_RluA_like"/>
    <property type="match status" value="1"/>
</dbReference>
<dbReference type="SUPFAM" id="SSF55174">
    <property type="entry name" value="Alpha-L RNA-binding motif"/>
    <property type="match status" value="1"/>
</dbReference>
<evidence type="ECO:0000256" key="1">
    <source>
        <dbReference type="ARBA" id="ARBA00000073"/>
    </source>
</evidence>
<dbReference type="PROSITE" id="PS50889">
    <property type="entry name" value="S4"/>
    <property type="match status" value="1"/>
</dbReference>
<dbReference type="GO" id="GO:0000455">
    <property type="term" value="P:enzyme-directed rRNA pseudouridine synthesis"/>
    <property type="evidence" value="ECO:0007669"/>
    <property type="project" value="UniProtKB-ARBA"/>
</dbReference>
<comment type="catalytic activity">
    <reaction evidence="1 7">
        <text>a uridine in RNA = a pseudouridine in RNA</text>
        <dbReference type="Rhea" id="RHEA:48348"/>
        <dbReference type="Rhea" id="RHEA-COMP:12068"/>
        <dbReference type="Rhea" id="RHEA-COMP:12069"/>
        <dbReference type="ChEBI" id="CHEBI:65314"/>
        <dbReference type="ChEBI" id="CHEBI:65315"/>
    </reaction>
</comment>
<dbReference type="PANTHER" id="PTHR21600:SF44">
    <property type="entry name" value="RIBOSOMAL LARGE SUBUNIT PSEUDOURIDINE SYNTHASE D"/>
    <property type="match status" value="1"/>
</dbReference>
<dbReference type="SUPFAM" id="SSF55120">
    <property type="entry name" value="Pseudouridine synthase"/>
    <property type="match status" value="1"/>
</dbReference>
<comment type="function">
    <text evidence="7">Responsible for synthesis of pseudouridine from uracil.</text>
</comment>
<dbReference type="Gene3D" id="3.10.290.10">
    <property type="entry name" value="RNA-binding S4 domain"/>
    <property type="match status" value="1"/>
</dbReference>
<dbReference type="FunFam" id="3.30.2350.10:FF:000006">
    <property type="entry name" value="Pseudouridine synthase"/>
    <property type="match status" value="1"/>
</dbReference>
<evidence type="ECO:0000256" key="6">
    <source>
        <dbReference type="PROSITE-ProRule" id="PRU00182"/>
    </source>
</evidence>
<comment type="similarity">
    <text evidence="2 7">Belongs to the pseudouridine synthase RluA family.</text>
</comment>
<evidence type="ECO:0000313" key="10">
    <source>
        <dbReference type="Proteomes" id="UP000092574"/>
    </source>
</evidence>
<dbReference type="PROSITE" id="PS01129">
    <property type="entry name" value="PSI_RLU"/>
    <property type="match status" value="1"/>
</dbReference>
<dbReference type="GO" id="GO:0120159">
    <property type="term" value="F:rRNA pseudouridine synthase activity"/>
    <property type="evidence" value="ECO:0007669"/>
    <property type="project" value="UniProtKB-ARBA"/>
</dbReference>
<feature type="domain" description="RNA-binding S4" evidence="8">
    <location>
        <begin position="15"/>
        <end position="79"/>
    </location>
</feature>
<dbReference type="Gene3D" id="3.30.2350.10">
    <property type="entry name" value="Pseudouridine synthase"/>
    <property type="match status" value="1"/>
</dbReference>
<keyword evidence="4 7" id="KW-0413">Isomerase</keyword>
<evidence type="ECO:0000313" key="9">
    <source>
        <dbReference type="EMBL" id="ANU75504.1"/>
    </source>
</evidence>
<dbReference type="SMART" id="SM00363">
    <property type="entry name" value="S4"/>
    <property type="match status" value="1"/>
</dbReference>
<dbReference type="InterPro" id="IPR050188">
    <property type="entry name" value="RluA_PseudoU_synthase"/>
</dbReference>
<dbReference type="AlphaFoldDB" id="A0A1C7I9A8"/>
<dbReference type="EC" id="5.4.99.-" evidence="7"/>
<dbReference type="Pfam" id="PF00849">
    <property type="entry name" value="PseudoU_synth_2"/>
    <property type="match status" value="1"/>
</dbReference>
<dbReference type="NCBIfam" id="TIGR00005">
    <property type="entry name" value="rluA_subfam"/>
    <property type="match status" value="1"/>
</dbReference>
<reference evidence="9" key="1">
    <citation type="submission" date="2017-04" db="EMBL/GenBank/DDBJ databases">
        <title>Complete Genome Sequences of Twelve Strains of a Stable Defined Moderately Diverse Mouse Microbiota 2 (sDMDMm2).</title>
        <authorList>
            <person name="Uchimura Y."/>
            <person name="Wyss M."/>
            <person name="Brugiroux S."/>
            <person name="Limenitakis J.P."/>
            <person name="Stecher B."/>
            <person name="McCoy K.D."/>
            <person name="Macpherson A.J."/>
        </authorList>
    </citation>
    <scope>NUCLEOTIDE SEQUENCE</scope>
    <source>
        <strain evidence="9">YL58</strain>
    </source>
</reference>
<evidence type="ECO:0000256" key="4">
    <source>
        <dbReference type="ARBA" id="ARBA00023235"/>
    </source>
</evidence>
<accession>A0A1C7I9A8</accession>
<dbReference type="OrthoDB" id="9807829at2"/>
<organism evidence="9 10">
    <name type="scientific">Blautia pseudococcoides</name>
    <dbReference type="NCBI Taxonomy" id="1796616"/>
    <lineage>
        <taxon>Bacteria</taxon>
        <taxon>Bacillati</taxon>
        <taxon>Bacillota</taxon>
        <taxon>Clostridia</taxon>
        <taxon>Lachnospirales</taxon>
        <taxon>Lachnospiraceae</taxon>
        <taxon>Blautia</taxon>
    </lineage>
</organism>
<evidence type="ECO:0000256" key="5">
    <source>
        <dbReference type="PIRSR" id="PIRSR606225-1"/>
    </source>
</evidence>
<protein>
    <recommendedName>
        <fullName evidence="7">Pseudouridine synthase</fullName>
        <ecNumber evidence="7">5.4.99.-</ecNumber>
    </recommendedName>
</protein>
<gene>
    <name evidence="9" type="ORF">A4V09_06830</name>
</gene>
<dbReference type="EMBL" id="CP015405">
    <property type="protein sequence ID" value="ANU75504.1"/>
    <property type="molecule type" value="Genomic_DNA"/>
</dbReference>
<name>A0A1C7I9A8_9FIRM</name>
<keyword evidence="10" id="KW-1185">Reference proteome</keyword>
<feature type="active site" evidence="5">
    <location>
        <position position="139"/>
    </location>
</feature>
<dbReference type="CDD" id="cd00165">
    <property type="entry name" value="S4"/>
    <property type="match status" value="1"/>
</dbReference>
<dbReference type="KEGG" id="byl:A4V09_06830"/>
<evidence type="ECO:0000256" key="7">
    <source>
        <dbReference type="RuleBase" id="RU362028"/>
    </source>
</evidence>
<dbReference type="InterPro" id="IPR006145">
    <property type="entry name" value="PsdUridine_synth_RsuA/RluA"/>
</dbReference>
<dbReference type="InterPro" id="IPR036986">
    <property type="entry name" value="S4_RNA-bd_sf"/>
</dbReference>
<evidence type="ECO:0000256" key="3">
    <source>
        <dbReference type="ARBA" id="ARBA00022884"/>
    </source>
</evidence>
<dbReference type="Proteomes" id="UP000092574">
    <property type="component" value="Chromosome"/>
</dbReference>
<dbReference type="InterPro" id="IPR006225">
    <property type="entry name" value="PsdUridine_synth_RluC/D"/>
</dbReference>
<dbReference type="RefSeq" id="WP_065541700.1">
    <property type="nucleotide sequence ID" value="NZ_CP015405.2"/>
</dbReference>